<dbReference type="FunFam" id="3.90.226.10:FF:000090">
    <property type="entry name" value="Tail-specific protease"/>
    <property type="match status" value="1"/>
</dbReference>
<sequence>MVKVIRLAALTAAMVSTFSYAVAPTLGEDALPKLAPEAQHATETKRITTLLRRSHYKHFSLDDKLSGEILDRYLKDLDYNRSIFLQSDIDGFKKRYATQIDNDLIDGDNSWAYAIYDLGMKRRYQRFAYALSLLDNPMGFDTEDKYVYDRTEAPWPKDEAELNEIWRERVKYDELNLSLTGKKWDEIKDTLTKRYNNAIKRLSQSQSEDVYQLAMNAFANQVEPHTSYMSPRSAERFDVEMNLQLEGIGAVLQSIDDYTVIASLVKGGPADKSGELKPEDKIIAVGQGSKGEMTDVVGMRLDDVVELIKGKKGSKVRLEVLPGGSVSAKPKTVVIERDKVRLEDRAAKGEVYTIPYGEYKGQKVGVINVPSFYVGLSADVKKEIAKLKKDKVGTIIMDLRGNGGGALTEASALTGLFIDEGPVVQVRSANGRVDVEGDSDGEVAYSGPLTVLIDRYSASASEIFSAALQDYGRALIIGQNSYGKGTVQQHRGLGRLYDMFDNKLGFIQYTIAKFYRINGGSTQHKGVEPDVLLPPEIDPDKVGESTNDNSLPWDQIPPADYQPLAMVSHTAELQKLHDARMAKDPRYAYILDDIKEYNAHKADKTVSLNKADREKERKDDEAKRLERINSWATFEGKPTYKTLDDVPKDFELPDVDLAEAARITLDYVKVDDLAKK</sequence>
<protein>
    <submittedName>
        <fullName evidence="8">S41A family C-terminal processing peptidase-1</fullName>
    </submittedName>
</protein>
<dbReference type="Gene3D" id="3.90.226.10">
    <property type="entry name" value="2-enoyl-CoA Hydratase, Chain A, domain 1"/>
    <property type="match status" value="1"/>
</dbReference>
<dbReference type="Pfam" id="PF17804">
    <property type="entry name" value="TSP_NTD"/>
    <property type="match status" value="1"/>
</dbReference>
<feature type="chain" id="PRO_5018172763" evidence="6">
    <location>
        <begin position="22"/>
        <end position="676"/>
    </location>
</feature>
<reference evidence="8 9" key="1">
    <citation type="submission" date="2018-11" db="EMBL/GenBank/DDBJ databases">
        <title>Genomic Encyclopedia of Type Strains, Phase IV (KMG-IV): sequencing the most valuable type-strain genomes for metagenomic binning, comparative biology and taxonomic classification.</title>
        <authorList>
            <person name="Goeker M."/>
        </authorList>
    </citation>
    <scope>NUCLEOTIDE SEQUENCE [LARGE SCALE GENOMIC DNA]</scope>
    <source>
        <strain evidence="8 9">DSM 21945</strain>
    </source>
</reference>
<evidence type="ECO:0000256" key="4">
    <source>
        <dbReference type="ARBA" id="ARBA00022825"/>
    </source>
</evidence>
<dbReference type="InterPro" id="IPR001478">
    <property type="entry name" value="PDZ"/>
</dbReference>
<evidence type="ECO:0000259" key="7">
    <source>
        <dbReference type="PROSITE" id="PS50106"/>
    </source>
</evidence>
<dbReference type="Gene3D" id="2.30.42.10">
    <property type="match status" value="1"/>
</dbReference>
<dbReference type="SMART" id="SM00245">
    <property type="entry name" value="TSPc"/>
    <property type="match status" value="1"/>
</dbReference>
<dbReference type="InterPro" id="IPR040573">
    <property type="entry name" value="TSP_N"/>
</dbReference>
<comment type="similarity">
    <text evidence="1 5">Belongs to the peptidase S41A family.</text>
</comment>
<name>A0A3N1PG18_9GAMM</name>
<dbReference type="GO" id="GO:0030288">
    <property type="term" value="C:outer membrane-bounded periplasmic space"/>
    <property type="evidence" value="ECO:0007669"/>
    <property type="project" value="TreeGrafter"/>
</dbReference>
<comment type="caution">
    <text evidence="8">The sequence shown here is derived from an EMBL/GenBank/DDBJ whole genome shotgun (WGS) entry which is preliminary data.</text>
</comment>
<feature type="domain" description="PDZ" evidence="7">
    <location>
        <begin position="238"/>
        <end position="309"/>
    </location>
</feature>
<gene>
    <name evidence="8" type="ORF">EDC28_104193</name>
</gene>
<accession>A0A3N1PG18</accession>
<dbReference type="Pfam" id="PF03572">
    <property type="entry name" value="Peptidase_S41"/>
    <property type="match status" value="1"/>
</dbReference>
<dbReference type="STRING" id="584787.GCA_001247655_02638"/>
<dbReference type="Pfam" id="PF00595">
    <property type="entry name" value="PDZ"/>
    <property type="match status" value="1"/>
</dbReference>
<proteinExistence type="inferred from homology"/>
<dbReference type="NCBIfam" id="TIGR00225">
    <property type="entry name" value="prc"/>
    <property type="match status" value="1"/>
</dbReference>
<dbReference type="CDD" id="cd07560">
    <property type="entry name" value="Peptidase_S41_CPP"/>
    <property type="match status" value="1"/>
</dbReference>
<keyword evidence="9" id="KW-1185">Reference proteome</keyword>
<dbReference type="Proteomes" id="UP000268033">
    <property type="component" value="Unassembled WGS sequence"/>
</dbReference>
<evidence type="ECO:0000313" key="9">
    <source>
        <dbReference type="Proteomes" id="UP000268033"/>
    </source>
</evidence>
<evidence type="ECO:0000313" key="8">
    <source>
        <dbReference type="EMBL" id="ROQ27543.1"/>
    </source>
</evidence>
<dbReference type="InterPro" id="IPR005151">
    <property type="entry name" value="Tail-specific_protease"/>
</dbReference>
<dbReference type="InterPro" id="IPR029045">
    <property type="entry name" value="ClpP/crotonase-like_dom_sf"/>
</dbReference>
<feature type="signal peptide" evidence="6">
    <location>
        <begin position="1"/>
        <end position="21"/>
    </location>
</feature>
<dbReference type="PROSITE" id="PS50106">
    <property type="entry name" value="PDZ"/>
    <property type="match status" value="1"/>
</dbReference>
<dbReference type="InterPro" id="IPR020992">
    <property type="entry name" value="Tail_Prtase_C"/>
</dbReference>
<dbReference type="CDD" id="cd06782">
    <property type="entry name" value="cpPDZ_CPP-like"/>
    <property type="match status" value="1"/>
</dbReference>
<dbReference type="SUPFAM" id="SSF52096">
    <property type="entry name" value="ClpP/crotonase"/>
    <property type="match status" value="1"/>
</dbReference>
<dbReference type="GO" id="GO:0008236">
    <property type="term" value="F:serine-type peptidase activity"/>
    <property type="evidence" value="ECO:0007669"/>
    <property type="project" value="UniProtKB-KW"/>
</dbReference>
<dbReference type="GO" id="GO:0007165">
    <property type="term" value="P:signal transduction"/>
    <property type="evidence" value="ECO:0007669"/>
    <property type="project" value="TreeGrafter"/>
</dbReference>
<dbReference type="GO" id="GO:0004175">
    <property type="term" value="F:endopeptidase activity"/>
    <property type="evidence" value="ECO:0007669"/>
    <property type="project" value="TreeGrafter"/>
</dbReference>
<organism evidence="8 9">
    <name type="scientific">Gallaecimonas pentaromativorans</name>
    <dbReference type="NCBI Taxonomy" id="584787"/>
    <lineage>
        <taxon>Bacteria</taxon>
        <taxon>Pseudomonadati</taxon>
        <taxon>Pseudomonadota</taxon>
        <taxon>Gammaproteobacteria</taxon>
        <taxon>Enterobacterales</taxon>
        <taxon>Gallaecimonadaceae</taxon>
        <taxon>Gallaecimonas</taxon>
    </lineage>
</organism>
<dbReference type="PANTHER" id="PTHR32060:SF22">
    <property type="entry name" value="CARBOXYL-TERMINAL-PROCESSING PEPTIDASE 3, CHLOROPLASTIC"/>
    <property type="match status" value="1"/>
</dbReference>
<dbReference type="InterPro" id="IPR036034">
    <property type="entry name" value="PDZ_sf"/>
</dbReference>
<dbReference type="SUPFAM" id="SSF50156">
    <property type="entry name" value="PDZ domain-like"/>
    <property type="match status" value="1"/>
</dbReference>
<keyword evidence="4 5" id="KW-0720">Serine protease</keyword>
<dbReference type="Gene3D" id="3.30.750.44">
    <property type="match status" value="1"/>
</dbReference>
<dbReference type="Pfam" id="PF11818">
    <property type="entry name" value="DUF3340"/>
    <property type="match status" value="1"/>
</dbReference>
<dbReference type="PANTHER" id="PTHR32060">
    <property type="entry name" value="TAIL-SPECIFIC PROTEASE"/>
    <property type="match status" value="1"/>
</dbReference>
<dbReference type="InterPro" id="IPR004447">
    <property type="entry name" value="Peptidase_S41A"/>
</dbReference>
<evidence type="ECO:0000256" key="5">
    <source>
        <dbReference type="RuleBase" id="RU004404"/>
    </source>
</evidence>
<dbReference type="SMART" id="SM00228">
    <property type="entry name" value="PDZ"/>
    <property type="match status" value="1"/>
</dbReference>
<evidence type="ECO:0000256" key="3">
    <source>
        <dbReference type="ARBA" id="ARBA00022801"/>
    </source>
</evidence>
<dbReference type="GO" id="GO:0006508">
    <property type="term" value="P:proteolysis"/>
    <property type="evidence" value="ECO:0007669"/>
    <property type="project" value="UniProtKB-KW"/>
</dbReference>
<dbReference type="RefSeq" id="WP_123421369.1">
    <property type="nucleotide sequence ID" value="NZ_RJUL01000004.1"/>
</dbReference>
<dbReference type="EMBL" id="RJUL01000004">
    <property type="protein sequence ID" value="ROQ27543.1"/>
    <property type="molecule type" value="Genomic_DNA"/>
</dbReference>
<keyword evidence="3 5" id="KW-0378">Hydrolase</keyword>
<keyword evidence="2 5" id="KW-0645">Protease</keyword>
<evidence type="ECO:0000256" key="1">
    <source>
        <dbReference type="ARBA" id="ARBA00009179"/>
    </source>
</evidence>
<evidence type="ECO:0000256" key="6">
    <source>
        <dbReference type="SAM" id="SignalP"/>
    </source>
</evidence>
<evidence type="ECO:0000256" key="2">
    <source>
        <dbReference type="ARBA" id="ARBA00022670"/>
    </source>
</evidence>
<keyword evidence="6" id="KW-0732">Signal</keyword>
<dbReference type="NCBIfam" id="NF008388">
    <property type="entry name" value="PRK11186.1"/>
    <property type="match status" value="1"/>
</dbReference>
<dbReference type="AlphaFoldDB" id="A0A3N1PG18"/>